<dbReference type="PANTHER" id="PTHR47944">
    <property type="entry name" value="CYTOCHROME P450 98A9"/>
    <property type="match status" value="1"/>
</dbReference>
<accession>A0A8K0HIG6</accession>
<dbReference type="FunFam" id="1.10.630.10:FF:000037">
    <property type="entry name" value="Cytochrome P450 9"/>
    <property type="match status" value="1"/>
</dbReference>
<sequence length="579" mass="65467">MDMEETLSITLVASSTSCPNISYSFFQLPPLTKWASHENPTISQILVQFAIFFITLFIFHLKTKFVKVFHKRKLVTHHLPPGPHPWPIVGSVPEMFKNRPLYRWIHLVMQELNTEIACFRLGNTNVVAVSSPEIAREFLKKNDAVFASRPLTITSSIISRGFVGTIVTPWGEQWKKMKRVLISDVFNQSNIRWLLKKRNEEADNLVKFVYNQCSISNGGLSSSSPSSLRQVVNVRTVAQHYSASVIRKMMFGKRYFGKGREDGGPGDEEEEHSSALFTILLYLYAFSVSDYLPWLRVFDFGGHKRKVNDAVEVIKKYQDGIVNERIQQWREGKKVEAEDLLDVFISLKHENGDPLLSSEEIKAQITEILLATVDNPANAAEWALSEMLNRPQQLQKAVEELDSVVGKDRLVQEHDIPNLHYINACAREALRLHPMAPFNLPHQSVSDCVVGGYFIPKGSSILLSRLGLGRNPGVWEDPMRFDPERHLKDGVLANQRAVALAEPELRFITFTVGRRSCLGGWLGSTITVMLFARLLQGFTWSMPPGVEKIDLTEADSLLKAMPLYAHAKPRLSPTVYPAN</sequence>
<dbReference type="SUPFAM" id="SSF48264">
    <property type="entry name" value="Cytochrome P450"/>
    <property type="match status" value="1"/>
</dbReference>
<evidence type="ECO:0000256" key="6">
    <source>
        <dbReference type="ARBA" id="ARBA00023004"/>
    </source>
</evidence>
<evidence type="ECO:0000256" key="9">
    <source>
        <dbReference type="SAM" id="Phobius"/>
    </source>
</evidence>
<reference evidence="10" key="1">
    <citation type="submission" date="2020-03" db="EMBL/GenBank/DDBJ databases">
        <title>A high-quality chromosome-level genome assembly of a woody plant with both climbing and erect habits, Rhamnella rubrinervis.</title>
        <authorList>
            <person name="Lu Z."/>
            <person name="Yang Y."/>
            <person name="Zhu X."/>
            <person name="Sun Y."/>
        </authorList>
    </citation>
    <scope>NUCLEOTIDE SEQUENCE</scope>
    <source>
        <strain evidence="10">BYM</strain>
        <tissue evidence="10">Leaf</tissue>
    </source>
</reference>
<dbReference type="Gene3D" id="1.10.630.10">
    <property type="entry name" value="Cytochrome P450"/>
    <property type="match status" value="1"/>
</dbReference>
<dbReference type="InterPro" id="IPR036396">
    <property type="entry name" value="Cyt_P450_sf"/>
</dbReference>
<protein>
    <recommendedName>
        <fullName evidence="12">Cytochrome P450</fullName>
    </recommendedName>
</protein>
<dbReference type="GO" id="GO:0020037">
    <property type="term" value="F:heme binding"/>
    <property type="evidence" value="ECO:0007669"/>
    <property type="project" value="InterPro"/>
</dbReference>
<name>A0A8K0HIG6_9ROSA</name>
<evidence type="ECO:0000256" key="3">
    <source>
        <dbReference type="ARBA" id="ARBA00022617"/>
    </source>
</evidence>
<evidence type="ECO:0000256" key="4">
    <source>
        <dbReference type="ARBA" id="ARBA00022723"/>
    </source>
</evidence>
<evidence type="ECO:0000256" key="8">
    <source>
        <dbReference type="PIRSR" id="PIRSR602401-1"/>
    </source>
</evidence>
<dbReference type="PRINTS" id="PR00463">
    <property type="entry name" value="EP450I"/>
</dbReference>
<evidence type="ECO:0000256" key="2">
    <source>
        <dbReference type="ARBA" id="ARBA00010617"/>
    </source>
</evidence>
<comment type="cofactor">
    <cofactor evidence="1 8">
        <name>heme</name>
        <dbReference type="ChEBI" id="CHEBI:30413"/>
    </cofactor>
</comment>
<keyword evidence="9" id="KW-0812">Transmembrane</keyword>
<keyword evidence="5" id="KW-0560">Oxidoreductase</keyword>
<proteinExistence type="inferred from homology"/>
<gene>
    <name evidence="10" type="ORF">FNV43_RR02696</name>
</gene>
<keyword evidence="7" id="KW-0503">Monooxygenase</keyword>
<dbReference type="InterPro" id="IPR001128">
    <property type="entry name" value="Cyt_P450"/>
</dbReference>
<keyword evidence="11" id="KW-1185">Reference proteome</keyword>
<evidence type="ECO:0008006" key="12">
    <source>
        <dbReference type="Google" id="ProtNLM"/>
    </source>
</evidence>
<evidence type="ECO:0000256" key="5">
    <source>
        <dbReference type="ARBA" id="ARBA00023002"/>
    </source>
</evidence>
<keyword evidence="9" id="KW-1133">Transmembrane helix</keyword>
<keyword evidence="4 8" id="KW-0479">Metal-binding</keyword>
<keyword evidence="3 8" id="KW-0349">Heme</keyword>
<evidence type="ECO:0000256" key="7">
    <source>
        <dbReference type="ARBA" id="ARBA00023033"/>
    </source>
</evidence>
<dbReference type="PANTHER" id="PTHR47944:SF19">
    <property type="entry name" value="CYTOCHROME P450 77A4"/>
    <property type="match status" value="1"/>
</dbReference>
<dbReference type="InterPro" id="IPR002401">
    <property type="entry name" value="Cyt_P450_E_grp-I"/>
</dbReference>
<dbReference type="GO" id="GO:0005506">
    <property type="term" value="F:iron ion binding"/>
    <property type="evidence" value="ECO:0007669"/>
    <property type="project" value="InterPro"/>
</dbReference>
<keyword evidence="6 8" id="KW-0408">Iron</keyword>
<dbReference type="EMBL" id="VOIH02000002">
    <property type="protein sequence ID" value="KAF3452263.1"/>
    <property type="molecule type" value="Genomic_DNA"/>
</dbReference>
<dbReference type="Proteomes" id="UP000796880">
    <property type="component" value="Unassembled WGS sequence"/>
</dbReference>
<dbReference type="GO" id="GO:0016705">
    <property type="term" value="F:oxidoreductase activity, acting on paired donors, with incorporation or reduction of molecular oxygen"/>
    <property type="evidence" value="ECO:0007669"/>
    <property type="project" value="InterPro"/>
</dbReference>
<feature type="transmembrane region" description="Helical" evidence="9">
    <location>
        <begin position="41"/>
        <end position="61"/>
    </location>
</feature>
<evidence type="ECO:0000256" key="1">
    <source>
        <dbReference type="ARBA" id="ARBA00001971"/>
    </source>
</evidence>
<keyword evidence="9" id="KW-0472">Membrane</keyword>
<dbReference type="OrthoDB" id="2789670at2759"/>
<dbReference type="AlphaFoldDB" id="A0A8K0HIG6"/>
<evidence type="ECO:0000313" key="10">
    <source>
        <dbReference type="EMBL" id="KAF3452263.1"/>
    </source>
</evidence>
<dbReference type="GO" id="GO:0004497">
    <property type="term" value="F:monooxygenase activity"/>
    <property type="evidence" value="ECO:0007669"/>
    <property type="project" value="UniProtKB-KW"/>
</dbReference>
<comment type="similarity">
    <text evidence="2">Belongs to the cytochrome P450 family.</text>
</comment>
<comment type="caution">
    <text evidence="10">The sequence shown here is derived from an EMBL/GenBank/DDBJ whole genome shotgun (WGS) entry which is preliminary data.</text>
</comment>
<dbReference type="Pfam" id="PF00067">
    <property type="entry name" value="p450"/>
    <property type="match status" value="1"/>
</dbReference>
<feature type="binding site" description="axial binding residue" evidence="8">
    <location>
        <position position="517"/>
    </location>
    <ligand>
        <name>heme</name>
        <dbReference type="ChEBI" id="CHEBI:30413"/>
    </ligand>
    <ligandPart>
        <name>Fe</name>
        <dbReference type="ChEBI" id="CHEBI:18248"/>
    </ligandPart>
</feature>
<organism evidence="10 11">
    <name type="scientific">Rhamnella rubrinervis</name>
    <dbReference type="NCBI Taxonomy" id="2594499"/>
    <lineage>
        <taxon>Eukaryota</taxon>
        <taxon>Viridiplantae</taxon>
        <taxon>Streptophyta</taxon>
        <taxon>Embryophyta</taxon>
        <taxon>Tracheophyta</taxon>
        <taxon>Spermatophyta</taxon>
        <taxon>Magnoliopsida</taxon>
        <taxon>eudicotyledons</taxon>
        <taxon>Gunneridae</taxon>
        <taxon>Pentapetalae</taxon>
        <taxon>rosids</taxon>
        <taxon>fabids</taxon>
        <taxon>Rosales</taxon>
        <taxon>Rhamnaceae</taxon>
        <taxon>rhamnoid group</taxon>
        <taxon>Rhamneae</taxon>
        <taxon>Rhamnella</taxon>
    </lineage>
</organism>
<evidence type="ECO:0000313" key="11">
    <source>
        <dbReference type="Proteomes" id="UP000796880"/>
    </source>
</evidence>
<dbReference type="GO" id="GO:0019756">
    <property type="term" value="P:cyanogenic glycoside biosynthetic process"/>
    <property type="evidence" value="ECO:0007669"/>
    <property type="project" value="UniProtKB-ARBA"/>
</dbReference>